<dbReference type="SUPFAM" id="SSF47923">
    <property type="entry name" value="Ypt/Rab-GAP domain of gyp1p"/>
    <property type="match status" value="2"/>
</dbReference>
<feature type="region of interest" description="Disordered" evidence="2">
    <location>
        <begin position="560"/>
        <end position="586"/>
    </location>
</feature>
<evidence type="ECO:0000259" key="3">
    <source>
        <dbReference type="PROSITE" id="PS50086"/>
    </source>
</evidence>
<dbReference type="Pfam" id="PF00566">
    <property type="entry name" value="RabGAP-TBC"/>
    <property type="match status" value="1"/>
</dbReference>
<evidence type="ECO:0000256" key="2">
    <source>
        <dbReference type="SAM" id="MobiDB-lite"/>
    </source>
</evidence>
<accession>A0A8H3DAN1</accession>
<feature type="compositionally biased region" description="Polar residues" evidence="2">
    <location>
        <begin position="710"/>
        <end position="755"/>
    </location>
</feature>
<proteinExistence type="predicted"/>
<dbReference type="PROSITE" id="PS50086">
    <property type="entry name" value="TBC_RABGAP"/>
    <property type="match status" value="1"/>
</dbReference>
<dbReference type="Gene3D" id="1.10.472.80">
    <property type="entry name" value="Ypt/Rab-GAP domain of gyp1p, domain 3"/>
    <property type="match status" value="1"/>
</dbReference>
<comment type="caution">
    <text evidence="4">The sequence shown here is derived from an EMBL/GenBank/DDBJ whole genome shotgun (WGS) entry which is preliminary data.</text>
</comment>
<dbReference type="InterPro" id="IPR000195">
    <property type="entry name" value="Rab-GAP-TBC_dom"/>
</dbReference>
<feature type="compositionally biased region" description="Basic and acidic residues" evidence="2">
    <location>
        <begin position="653"/>
        <end position="706"/>
    </location>
</feature>
<dbReference type="PANTHER" id="PTHR22957">
    <property type="entry name" value="TBC1 DOMAIN FAMILY MEMBER GTPASE-ACTIVATING PROTEIN"/>
    <property type="match status" value="1"/>
</dbReference>
<dbReference type="GO" id="GO:0005096">
    <property type="term" value="F:GTPase activator activity"/>
    <property type="evidence" value="ECO:0007669"/>
    <property type="project" value="UniProtKB-KW"/>
</dbReference>
<evidence type="ECO:0000256" key="1">
    <source>
        <dbReference type="ARBA" id="ARBA00022468"/>
    </source>
</evidence>
<name>A0A8H3DAN1_9AGAM</name>
<dbReference type="FunFam" id="1.10.8.270:FF:000031">
    <property type="entry name" value="TBC1 domain family member 5"/>
    <property type="match status" value="1"/>
</dbReference>
<feature type="region of interest" description="Disordered" evidence="2">
    <location>
        <begin position="653"/>
        <end position="783"/>
    </location>
</feature>
<feature type="region of interest" description="Disordered" evidence="2">
    <location>
        <begin position="420"/>
        <end position="460"/>
    </location>
</feature>
<dbReference type="Proteomes" id="UP000663853">
    <property type="component" value="Unassembled WGS sequence"/>
</dbReference>
<gene>
    <name evidence="4" type="ORF">RDB_LOCUS145241</name>
</gene>
<dbReference type="SMART" id="SM00164">
    <property type="entry name" value="TBC"/>
    <property type="match status" value="1"/>
</dbReference>
<protein>
    <recommendedName>
        <fullName evidence="3">Rab-GAP TBC domain-containing protein</fullName>
    </recommendedName>
</protein>
<feature type="compositionally biased region" description="Low complexity" evidence="2">
    <location>
        <begin position="572"/>
        <end position="582"/>
    </location>
</feature>
<dbReference type="InterPro" id="IPR035969">
    <property type="entry name" value="Rab-GAP_TBC_sf"/>
</dbReference>
<dbReference type="EMBL" id="CAJMXA010003883">
    <property type="protein sequence ID" value="CAE6520245.1"/>
    <property type="molecule type" value="Genomic_DNA"/>
</dbReference>
<dbReference type="PANTHER" id="PTHR22957:SF337">
    <property type="entry name" value="TBC1 DOMAIN FAMILY MEMBER 5"/>
    <property type="match status" value="1"/>
</dbReference>
<organism evidence="4 5">
    <name type="scientific">Rhizoctonia solani</name>
    <dbReference type="NCBI Taxonomy" id="456999"/>
    <lineage>
        <taxon>Eukaryota</taxon>
        <taxon>Fungi</taxon>
        <taxon>Dikarya</taxon>
        <taxon>Basidiomycota</taxon>
        <taxon>Agaricomycotina</taxon>
        <taxon>Agaricomycetes</taxon>
        <taxon>Cantharellales</taxon>
        <taxon>Ceratobasidiaceae</taxon>
        <taxon>Rhizoctonia</taxon>
    </lineage>
</organism>
<keyword evidence="1" id="KW-0343">GTPase activation</keyword>
<dbReference type="FunFam" id="1.10.472.80:FF:000038">
    <property type="entry name" value="TBC1 domain family member 5"/>
    <property type="match status" value="1"/>
</dbReference>
<sequence length="783" mass="86996">MDYPSEARVATTYRELFSPEWTIQKLAHSAIQGHLLQKAVHGLPNAEVIGRSIVWKLMLAADSPLDASTGLRELRRRRGEYVRLLKDSMRAPDGTFPESLVVPGEPDPPRQTKVELDLAQNNPLSLDESNPWKDYFASLELRKTIQKDVERTFPDVDYFRSARAQRMLADILFVYCRAHEGISYRQGMHELLAPVLWALDYDSLDGNGEDQDADMYDFLSRDFVPADAWAIFSRIMEGVGSWYEWREPKPVATGGPPPTPWVAPVNEICSKIGGEYLAACDPALGARMGELGIEPQMYGIRWLRLLFTREFPWRDALMLWDALFATDSSLQIVPWVCVAMLIRIRNLLISAEYTDALTYLLKYPDPPSSPQTLSPSNTNPPSPILETHILVQQALMLRANPSPSTGATIVLQNRSVLDIPIEAPSPPPPQQRRGARRRSFGSRIDPKGGAETKLSLNQRPAGLGRHIPEGSLSGLAALNSLGERADVIAKGIWDIRGQVGNRVSEIRKNLPDLVRTPSMSADTHVFPYYQAIPSAQPDFDEEPVRPSVADTVRRSVEGLVRPSVDRPPSNDGRLPVPTGGRPPRTRFEVEREVGEMRSLMRRLGEGVGVATELLKGDNNEGKQEALDSLVYIQQVLSGDIELGSVDDEKVLGPTEVARRREEQLQAEQLKERERERAEAEAAEAEQAREKEREREEKQRQLEEQRAQDPLQASPSVQPAPLVQTSPPRVRTTQTPWGRSEHFSSLQGGLSSTRNPALQKDSGGVQGPKREGGGSDPLGAGPLG</sequence>
<evidence type="ECO:0000313" key="5">
    <source>
        <dbReference type="Proteomes" id="UP000663853"/>
    </source>
</evidence>
<dbReference type="AlphaFoldDB" id="A0A8H3DAN1"/>
<feature type="domain" description="Rab-GAP TBC" evidence="3">
    <location>
        <begin position="45"/>
        <end position="327"/>
    </location>
</feature>
<evidence type="ECO:0000313" key="4">
    <source>
        <dbReference type="EMBL" id="CAE6520245.1"/>
    </source>
</evidence>
<reference evidence="4" key="1">
    <citation type="submission" date="2021-01" db="EMBL/GenBank/DDBJ databases">
        <authorList>
            <person name="Kaushik A."/>
        </authorList>
    </citation>
    <scope>NUCLEOTIDE SEQUENCE</scope>
    <source>
        <strain evidence="4">AG6-10EEA</strain>
    </source>
</reference>
<dbReference type="Gene3D" id="1.10.8.270">
    <property type="entry name" value="putative rabgap domain of human tbc1 domain family member 14 like domains"/>
    <property type="match status" value="1"/>
</dbReference>